<comment type="caution">
    <text evidence="1">The sequence shown here is derived from an EMBL/GenBank/DDBJ whole genome shotgun (WGS) entry which is preliminary data.</text>
</comment>
<name>A0AA37TUP1_9GAMM</name>
<dbReference type="AlphaFoldDB" id="A0AA37TUP1"/>
<organism evidence="1 2">
    <name type="scientific">Paraferrimonas haliotis</name>
    <dbReference type="NCBI Taxonomy" id="2013866"/>
    <lineage>
        <taxon>Bacteria</taxon>
        <taxon>Pseudomonadati</taxon>
        <taxon>Pseudomonadota</taxon>
        <taxon>Gammaproteobacteria</taxon>
        <taxon>Alteromonadales</taxon>
        <taxon>Ferrimonadaceae</taxon>
        <taxon>Paraferrimonas</taxon>
    </lineage>
</organism>
<reference evidence="1 2" key="1">
    <citation type="journal article" date="2014" name="Int. J. Syst. Evol. Microbiol.">
        <title>Complete genome sequence of Corynebacterium casei LMG S-19264T (=DSM 44701T), isolated from a smear-ripened cheese.</title>
        <authorList>
            <consortium name="US DOE Joint Genome Institute (JGI-PGF)"/>
            <person name="Walter F."/>
            <person name="Albersmeier A."/>
            <person name="Kalinowski J."/>
            <person name="Ruckert C."/>
        </authorList>
    </citation>
    <scope>NUCLEOTIDE SEQUENCE [LARGE SCALE GENOMIC DNA]</scope>
    <source>
        <strain evidence="1 2">NBRC 112785</strain>
    </source>
</reference>
<dbReference type="EMBL" id="BSPO01000003">
    <property type="protein sequence ID" value="GLS84541.1"/>
    <property type="molecule type" value="Genomic_DNA"/>
</dbReference>
<dbReference type="RefSeq" id="WP_095499726.1">
    <property type="nucleotide sequence ID" value="NZ_BSPO01000003.1"/>
</dbReference>
<protein>
    <submittedName>
        <fullName evidence="1">Uncharacterized protein</fullName>
    </submittedName>
</protein>
<evidence type="ECO:0000313" key="2">
    <source>
        <dbReference type="Proteomes" id="UP001157439"/>
    </source>
</evidence>
<dbReference type="Proteomes" id="UP001157439">
    <property type="component" value="Unassembled WGS sequence"/>
</dbReference>
<proteinExistence type="predicted"/>
<keyword evidence="2" id="KW-1185">Reference proteome</keyword>
<evidence type="ECO:0000313" key="1">
    <source>
        <dbReference type="EMBL" id="GLS84541.1"/>
    </source>
</evidence>
<sequence>MNYDEYIEEVRKYSSDEVIARLASHLKNWKSDNTNVIELADSIEKFFGNSWISNEETHSHLYRLWASFKTAAISGIGGMTVNERLYWFCLFERYENASEVEQQVIYAKLCANT</sequence>
<gene>
    <name evidence="1" type="ORF">GCM10007894_25180</name>
</gene>
<accession>A0AA37TUP1</accession>